<feature type="non-terminal residue" evidence="6">
    <location>
        <position position="1"/>
    </location>
</feature>
<keyword evidence="2" id="KW-1015">Disulfide bond</keyword>
<name>A0AAN5CMH0_9BILA</name>
<dbReference type="Proteomes" id="UP001328107">
    <property type="component" value="Unassembled WGS sequence"/>
</dbReference>
<evidence type="ECO:0000313" key="7">
    <source>
        <dbReference type="Proteomes" id="UP001328107"/>
    </source>
</evidence>
<accession>A0AAN5CMH0</accession>
<comment type="caution">
    <text evidence="3">Lacks conserved residue(s) required for the propagation of feature annotation.</text>
</comment>
<dbReference type="PROSITE" id="PS51670">
    <property type="entry name" value="SHKT"/>
    <property type="match status" value="1"/>
</dbReference>
<keyword evidence="7" id="KW-1185">Reference proteome</keyword>
<keyword evidence="1 4" id="KW-0732">Signal</keyword>
<reference evidence="7" key="1">
    <citation type="submission" date="2022-10" db="EMBL/GenBank/DDBJ databases">
        <title>Genome assembly of Pristionchus species.</title>
        <authorList>
            <person name="Yoshida K."/>
            <person name="Sommer R.J."/>
        </authorList>
    </citation>
    <scope>NUCLEOTIDE SEQUENCE [LARGE SCALE GENOMIC DNA]</scope>
    <source>
        <strain evidence="7">RS5460</strain>
    </source>
</reference>
<dbReference type="AlphaFoldDB" id="A0AAN5CMH0"/>
<evidence type="ECO:0000259" key="5">
    <source>
        <dbReference type="PROSITE" id="PS51670"/>
    </source>
</evidence>
<evidence type="ECO:0000313" key="6">
    <source>
        <dbReference type="EMBL" id="GMR47093.1"/>
    </source>
</evidence>
<dbReference type="FunFam" id="1.10.10.1940:FF:000002">
    <property type="entry name" value="PHAryngeal gland Toxin-related"/>
    <property type="match status" value="2"/>
</dbReference>
<comment type="caution">
    <text evidence="6">The sequence shown here is derived from an EMBL/GenBank/DDBJ whole genome shotgun (WGS) entry which is preliminary data.</text>
</comment>
<dbReference type="Gene3D" id="1.10.10.1940">
    <property type="match status" value="1"/>
</dbReference>
<dbReference type="PANTHER" id="PTHR46219:SF5">
    <property type="entry name" value="SHKT DOMAIN-CONTAINING PROTEIN"/>
    <property type="match status" value="1"/>
</dbReference>
<dbReference type="Pfam" id="PF01549">
    <property type="entry name" value="ShK"/>
    <property type="match status" value="2"/>
</dbReference>
<evidence type="ECO:0000256" key="3">
    <source>
        <dbReference type="PROSITE-ProRule" id="PRU01005"/>
    </source>
</evidence>
<dbReference type="EMBL" id="BTRK01000004">
    <property type="protein sequence ID" value="GMR47093.1"/>
    <property type="molecule type" value="Genomic_DNA"/>
</dbReference>
<dbReference type="Gene3D" id="1.10.10.1870">
    <property type="entry name" value="ShTK domain-like"/>
    <property type="match status" value="1"/>
</dbReference>
<evidence type="ECO:0000256" key="2">
    <source>
        <dbReference type="ARBA" id="ARBA00023157"/>
    </source>
</evidence>
<gene>
    <name evidence="6" type="ORF">PMAYCL1PPCAC_17288</name>
</gene>
<organism evidence="6 7">
    <name type="scientific">Pristionchus mayeri</name>
    <dbReference type="NCBI Taxonomy" id="1317129"/>
    <lineage>
        <taxon>Eukaryota</taxon>
        <taxon>Metazoa</taxon>
        <taxon>Ecdysozoa</taxon>
        <taxon>Nematoda</taxon>
        <taxon>Chromadorea</taxon>
        <taxon>Rhabditida</taxon>
        <taxon>Rhabditina</taxon>
        <taxon>Diplogasteromorpha</taxon>
        <taxon>Diplogasteroidea</taxon>
        <taxon>Neodiplogasteridae</taxon>
        <taxon>Pristionchus</taxon>
    </lineage>
</organism>
<evidence type="ECO:0000256" key="1">
    <source>
        <dbReference type="ARBA" id="ARBA00022729"/>
    </source>
</evidence>
<evidence type="ECO:0000256" key="4">
    <source>
        <dbReference type="SAM" id="SignalP"/>
    </source>
</evidence>
<proteinExistence type="predicted"/>
<feature type="domain" description="ShKT" evidence="5">
    <location>
        <begin position="99"/>
        <end position="139"/>
    </location>
</feature>
<sequence length="201" mass="20628">ITMTFLLLSLLPTLALGITDFTTCDVATTGDTRALCFSDADCQTVVPPFPATFKCSATDYPATSAPTGGVNGCCVGPADTTTTTTTAASVTTTRAASFCIDKLNPLTGVSDCPARASLCTNSVYLDVMRDQCPKTCNFCNSTGTGTGTGTGTNSTTGCLDLLNPSTGVSDCPARIALCTNTIYQPLMRIQCPVTCGFCNSG</sequence>
<dbReference type="SMART" id="SM00254">
    <property type="entry name" value="ShKT"/>
    <property type="match status" value="2"/>
</dbReference>
<protein>
    <recommendedName>
        <fullName evidence="5">ShKT domain-containing protein</fullName>
    </recommendedName>
</protein>
<dbReference type="PANTHER" id="PTHR46219">
    <property type="entry name" value="PROTEIN CBG11138"/>
    <property type="match status" value="1"/>
</dbReference>
<feature type="signal peptide" evidence="4">
    <location>
        <begin position="1"/>
        <end position="17"/>
    </location>
</feature>
<feature type="chain" id="PRO_5042879118" description="ShKT domain-containing protein" evidence="4">
    <location>
        <begin position="18"/>
        <end position="201"/>
    </location>
</feature>
<dbReference type="InterPro" id="IPR003582">
    <property type="entry name" value="ShKT_dom"/>
</dbReference>